<comment type="caution">
    <text evidence="2">The sequence shown here is derived from an EMBL/GenBank/DDBJ whole genome shotgun (WGS) entry which is preliminary data.</text>
</comment>
<evidence type="ECO:0000313" key="2">
    <source>
        <dbReference type="EMBL" id="MBO8474878.1"/>
    </source>
</evidence>
<feature type="non-terminal residue" evidence="2">
    <location>
        <position position="69"/>
    </location>
</feature>
<feature type="domain" description="Glycosyltransferase 2-like" evidence="1">
    <location>
        <begin position="4"/>
        <end position="68"/>
    </location>
</feature>
<name>A0A9D9ILD0_9BACT</name>
<reference evidence="2" key="1">
    <citation type="submission" date="2020-10" db="EMBL/GenBank/DDBJ databases">
        <authorList>
            <person name="Gilroy R."/>
        </authorList>
    </citation>
    <scope>NUCLEOTIDE SEQUENCE</scope>
    <source>
        <strain evidence="2">B1-13419</strain>
    </source>
</reference>
<gene>
    <name evidence="2" type="ORF">IAB91_06275</name>
</gene>
<dbReference type="PANTHER" id="PTHR22916">
    <property type="entry name" value="GLYCOSYLTRANSFERASE"/>
    <property type="match status" value="1"/>
</dbReference>
<sequence>MKYSLILPVYNVEDYLGKCIESCEDQEIPSDEYEIIAVNDGSTDTSLQILQELSKKYNNIKIISQSNKG</sequence>
<dbReference type="SUPFAM" id="SSF53448">
    <property type="entry name" value="Nucleotide-diphospho-sugar transferases"/>
    <property type="match status" value="1"/>
</dbReference>
<dbReference type="Pfam" id="PF00535">
    <property type="entry name" value="Glycos_transf_2"/>
    <property type="match status" value="1"/>
</dbReference>
<evidence type="ECO:0000313" key="3">
    <source>
        <dbReference type="Proteomes" id="UP000823757"/>
    </source>
</evidence>
<protein>
    <submittedName>
        <fullName evidence="2">Glycosyltransferase</fullName>
    </submittedName>
</protein>
<evidence type="ECO:0000259" key="1">
    <source>
        <dbReference type="Pfam" id="PF00535"/>
    </source>
</evidence>
<dbReference type="AlphaFoldDB" id="A0A9D9ILD0"/>
<dbReference type="InterPro" id="IPR029044">
    <property type="entry name" value="Nucleotide-diphossugar_trans"/>
</dbReference>
<dbReference type="EMBL" id="JADIMD010000096">
    <property type="protein sequence ID" value="MBO8474878.1"/>
    <property type="molecule type" value="Genomic_DNA"/>
</dbReference>
<dbReference type="Gene3D" id="3.90.550.10">
    <property type="entry name" value="Spore Coat Polysaccharide Biosynthesis Protein SpsA, Chain A"/>
    <property type="match status" value="1"/>
</dbReference>
<proteinExistence type="predicted"/>
<reference evidence="2" key="2">
    <citation type="journal article" date="2021" name="PeerJ">
        <title>Extensive microbial diversity within the chicken gut microbiome revealed by metagenomics and culture.</title>
        <authorList>
            <person name="Gilroy R."/>
            <person name="Ravi A."/>
            <person name="Getino M."/>
            <person name="Pursley I."/>
            <person name="Horton D.L."/>
            <person name="Alikhan N.F."/>
            <person name="Baker D."/>
            <person name="Gharbi K."/>
            <person name="Hall N."/>
            <person name="Watson M."/>
            <person name="Adriaenssens E.M."/>
            <person name="Foster-Nyarko E."/>
            <person name="Jarju S."/>
            <person name="Secka A."/>
            <person name="Antonio M."/>
            <person name="Oren A."/>
            <person name="Chaudhuri R.R."/>
            <person name="La Ragione R."/>
            <person name="Hildebrand F."/>
            <person name="Pallen M.J."/>
        </authorList>
    </citation>
    <scope>NUCLEOTIDE SEQUENCE</scope>
    <source>
        <strain evidence="2">B1-13419</strain>
    </source>
</reference>
<dbReference type="GO" id="GO:0016758">
    <property type="term" value="F:hexosyltransferase activity"/>
    <property type="evidence" value="ECO:0007669"/>
    <property type="project" value="UniProtKB-ARBA"/>
</dbReference>
<accession>A0A9D9ILD0</accession>
<organism evidence="2 3">
    <name type="scientific">Candidatus Cryptobacteroides faecigallinarum</name>
    <dbReference type="NCBI Taxonomy" id="2840763"/>
    <lineage>
        <taxon>Bacteria</taxon>
        <taxon>Pseudomonadati</taxon>
        <taxon>Bacteroidota</taxon>
        <taxon>Bacteroidia</taxon>
        <taxon>Bacteroidales</taxon>
        <taxon>Candidatus Cryptobacteroides</taxon>
    </lineage>
</organism>
<dbReference type="InterPro" id="IPR001173">
    <property type="entry name" value="Glyco_trans_2-like"/>
</dbReference>
<dbReference type="Proteomes" id="UP000823757">
    <property type="component" value="Unassembled WGS sequence"/>
</dbReference>